<evidence type="ECO:0000256" key="1">
    <source>
        <dbReference type="ARBA" id="ARBA00022448"/>
    </source>
</evidence>
<dbReference type="InterPro" id="IPR005653">
    <property type="entry name" value="OstA-like_N"/>
</dbReference>
<evidence type="ECO:0000313" key="7">
    <source>
        <dbReference type="Proteomes" id="UP000501168"/>
    </source>
</evidence>
<dbReference type="PANTHER" id="PTHR36504">
    <property type="entry name" value="LIPOPOLYSACCHARIDE EXPORT SYSTEM PROTEIN LPTA"/>
    <property type="match status" value="1"/>
</dbReference>
<keyword evidence="3 4" id="KW-0574">Periplasm</keyword>
<evidence type="ECO:0000313" key="6">
    <source>
        <dbReference type="EMBL" id="QIQ22325.1"/>
    </source>
</evidence>
<feature type="domain" description="Organic solvent tolerance-like N-terminal" evidence="5">
    <location>
        <begin position="41"/>
        <end position="151"/>
    </location>
</feature>
<dbReference type="FunCoup" id="A0A6G9IDL4">
    <property type="interactions" value="55"/>
</dbReference>
<dbReference type="Proteomes" id="UP000501168">
    <property type="component" value="Chromosome"/>
</dbReference>
<keyword evidence="2 4" id="KW-0732">Signal</keyword>
<protein>
    <recommendedName>
        <fullName evidence="4">Lipopolysaccharide export system protein LptA</fullName>
    </recommendedName>
</protein>
<evidence type="ECO:0000256" key="4">
    <source>
        <dbReference type="HAMAP-Rule" id="MF_01914"/>
    </source>
</evidence>
<dbReference type="InterPro" id="IPR014340">
    <property type="entry name" value="LptA"/>
</dbReference>
<dbReference type="GO" id="GO:0017089">
    <property type="term" value="F:glycolipid transfer activity"/>
    <property type="evidence" value="ECO:0007669"/>
    <property type="project" value="TreeGrafter"/>
</dbReference>
<dbReference type="Gene3D" id="2.60.450.10">
    <property type="entry name" value="Lipopolysaccharide (LPS) transport protein A like domain"/>
    <property type="match status" value="1"/>
</dbReference>
<dbReference type="AlphaFoldDB" id="A0A6G9IDL4"/>
<dbReference type="Pfam" id="PF03968">
    <property type="entry name" value="LptD_N"/>
    <property type="match status" value="1"/>
</dbReference>
<accession>A0A6G9IDL4</accession>
<dbReference type="GO" id="GO:0001530">
    <property type="term" value="F:lipopolysaccharide binding"/>
    <property type="evidence" value="ECO:0007669"/>
    <property type="project" value="InterPro"/>
</dbReference>
<comment type="subcellular location">
    <subcellularLocation>
        <location evidence="4">Periplasm</location>
    </subcellularLocation>
</comment>
<dbReference type="HAMAP" id="MF_01914">
    <property type="entry name" value="LPS_assembly_LptA"/>
    <property type="match status" value="1"/>
</dbReference>
<comment type="subunit">
    <text evidence="4">Component of the lipopolysaccharide transport and assembly complex.</text>
</comment>
<dbReference type="NCBIfam" id="TIGR03002">
    <property type="entry name" value="outer_YhbN_LptA"/>
    <property type="match status" value="1"/>
</dbReference>
<keyword evidence="7" id="KW-1185">Reference proteome</keyword>
<evidence type="ECO:0000256" key="3">
    <source>
        <dbReference type="ARBA" id="ARBA00022764"/>
    </source>
</evidence>
<dbReference type="GO" id="GO:0015920">
    <property type="term" value="P:lipopolysaccharide transport"/>
    <property type="evidence" value="ECO:0007669"/>
    <property type="project" value="UniProtKB-UniRule"/>
</dbReference>
<dbReference type="GO" id="GO:0030288">
    <property type="term" value="C:outer membrane-bounded periplasmic space"/>
    <property type="evidence" value="ECO:0007669"/>
    <property type="project" value="TreeGrafter"/>
</dbReference>
<dbReference type="InterPro" id="IPR052037">
    <property type="entry name" value="LPS_export_LptA"/>
</dbReference>
<name>A0A6G9IDL4_9GAMM</name>
<evidence type="ECO:0000256" key="2">
    <source>
        <dbReference type="ARBA" id="ARBA00022729"/>
    </source>
</evidence>
<dbReference type="RefSeq" id="WP_166917621.1">
    <property type="nucleotide sequence ID" value="NZ_CP050253.1"/>
</dbReference>
<evidence type="ECO:0000259" key="5">
    <source>
        <dbReference type="Pfam" id="PF03968"/>
    </source>
</evidence>
<comment type="similarity">
    <text evidence="4">Belongs to the LptA family.</text>
</comment>
<dbReference type="GO" id="GO:0043165">
    <property type="term" value="P:Gram-negative-bacterium-type cell outer membrane assembly"/>
    <property type="evidence" value="ECO:0007669"/>
    <property type="project" value="UniProtKB-UniRule"/>
</dbReference>
<proteinExistence type="inferred from homology"/>
<dbReference type="GO" id="GO:0009279">
    <property type="term" value="C:cell outer membrane"/>
    <property type="evidence" value="ECO:0007669"/>
    <property type="project" value="TreeGrafter"/>
</dbReference>
<dbReference type="EMBL" id="CP050253">
    <property type="protein sequence ID" value="QIQ22325.1"/>
    <property type="molecule type" value="Genomic_DNA"/>
</dbReference>
<feature type="signal peptide" evidence="4">
    <location>
        <begin position="1"/>
        <end position="26"/>
    </location>
</feature>
<dbReference type="PANTHER" id="PTHR36504:SF1">
    <property type="entry name" value="LIPOPOLYSACCHARIDE EXPORT SYSTEM PROTEIN LPTA"/>
    <property type="match status" value="1"/>
</dbReference>
<gene>
    <name evidence="4 6" type="primary">lptA</name>
    <name evidence="6" type="ORF">IPMB12_11880</name>
</gene>
<comment type="function">
    <text evidence="4">Involved in the assembly of lipopolysaccharide (LPS). Required for the translocation of LPS from the inner membrane to the outer membrane. May form a bridge between the inner membrane and the outer membrane, via interactions with LptC and LptD, thereby facilitating LPS transfer across the periplasm.</text>
</comment>
<dbReference type="InParanoid" id="A0A6G9IDL4"/>
<feature type="chain" id="PRO_5026396074" description="Lipopolysaccharide export system protein LptA" evidence="4">
    <location>
        <begin position="27"/>
        <end position="173"/>
    </location>
</feature>
<sequence precursor="true">MKKSIKQLKIGLSAALLLMLPGLAMSNTNAVTPTVRNQPITIDADHQEFSIQNNTITFTGNVVILQEGLKVTADKVVISNTQSQTDQKITAFGKPVRFQQSLEGNRSINGHSQQLDYDVRTATVTLTGKAELTQQDNQISSNKIIYKVNEQQIIAEGNSNNRVKTTIVPNQLN</sequence>
<dbReference type="KEGG" id="orb:IPMB12_11880"/>
<keyword evidence="1 4" id="KW-0813">Transport</keyword>
<organism evidence="6 7">
    <name type="scientific">Zophobihabitans entericus</name>
    <dbReference type="NCBI Taxonomy" id="1635327"/>
    <lineage>
        <taxon>Bacteria</taxon>
        <taxon>Pseudomonadati</taxon>
        <taxon>Pseudomonadota</taxon>
        <taxon>Gammaproteobacteria</taxon>
        <taxon>Orbales</taxon>
        <taxon>Orbaceae</taxon>
        <taxon>Zophobihabitans</taxon>
    </lineage>
</organism>
<reference evidence="6 7" key="1">
    <citation type="submission" date="2020-03" db="EMBL/GenBank/DDBJ databases">
        <title>Complete genome sequence of Orbus sp. IPMB12 (BCRC 80908).</title>
        <authorList>
            <person name="Lo W.-S."/>
            <person name="Chang T.-H."/>
            <person name="Kuo C.-H."/>
        </authorList>
    </citation>
    <scope>NUCLEOTIDE SEQUENCE [LARGE SCALE GENOMIC DNA]</scope>
    <source>
        <strain evidence="6 7">IPMB12</strain>
    </source>
</reference>